<accession>A0A059D7R7</accession>
<dbReference type="EMBL" id="KK198754">
    <property type="protein sequence ID" value="KCW86421.1"/>
    <property type="molecule type" value="Genomic_DNA"/>
</dbReference>
<proteinExistence type="predicted"/>
<protein>
    <submittedName>
        <fullName evidence="1">Uncharacterized protein</fullName>
    </submittedName>
</protein>
<organism evidence="1">
    <name type="scientific">Eucalyptus grandis</name>
    <name type="common">Flooded gum</name>
    <dbReference type="NCBI Taxonomy" id="71139"/>
    <lineage>
        <taxon>Eukaryota</taxon>
        <taxon>Viridiplantae</taxon>
        <taxon>Streptophyta</taxon>
        <taxon>Embryophyta</taxon>
        <taxon>Tracheophyta</taxon>
        <taxon>Spermatophyta</taxon>
        <taxon>Magnoliopsida</taxon>
        <taxon>eudicotyledons</taxon>
        <taxon>Gunneridae</taxon>
        <taxon>Pentapetalae</taxon>
        <taxon>rosids</taxon>
        <taxon>malvids</taxon>
        <taxon>Myrtales</taxon>
        <taxon>Myrtaceae</taxon>
        <taxon>Myrtoideae</taxon>
        <taxon>Eucalypteae</taxon>
        <taxon>Eucalyptus</taxon>
    </lineage>
</organism>
<dbReference type="AlphaFoldDB" id="A0A059D7R7"/>
<dbReference type="Gramene" id="KCW86421">
    <property type="protein sequence ID" value="KCW86421"/>
    <property type="gene ID" value="EUGRSUZ_B03090"/>
</dbReference>
<evidence type="ECO:0000313" key="1">
    <source>
        <dbReference type="EMBL" id="KCW86421.1"/>
    </source>
</evidence>
<reference evidence="1" key="1">
    <citation type="submission" date="2013-07" db="EMBL/GenBank/DDBJ databases">
        <title>The genome of Eucalyptus grandis.</title>
        <authorList>
            <person name="Schmutz J."/>
            <person name="Hayes R."/>
            <person name="Myburg A."/>
            <person name="Tuskan G."/>
            <person name="Grattapaglia D."/>
            <person name="Rokhsar D.S."/>
        </authorList>
    </citation>
    <scope>NUCLEOTIDE SEQUENCE</scope>
    <source>
        <tissue evidence="1">Leaf extractions</tissue>
    </source>
</reference>
<dbReference type="InParanoid" id="A0A059D7R7"/>
<gene>
    <name evidence="1" type="ORF">EUGRSUZ_B03090</name>
</gene>
<sequence length="84" mass="10163">MKVMRRGRTNLRWVRAHMKFPKKFQPNVCSCPFTNPKVQHKEIGCRSHSTRYKDMITRHFTNFKRNISRLSQKSKFRSDSVKLH</sequence>
<name>A0A059D7R7_EUCGR</name>